<dbReference type="Proteomes" id="UP000185511">
    <property type="component" value="Chromosome"/>
</dbReference>
<reference evidence="3" key="1">
    <citation type="submission" date="2016-06" db="EMBL/GenBank/DDBJ databases">
        <title>Complete genome sequence of Actinoalloteichus fjordicus DSM 46855 (=ADI127-17), type strain of the new species Actinoalloteichus fjordicus.</title>
        <authorList>
            <person name="Ruckert C."/>
            <person name="Nouioui I."/>
            <person name="Willmese J."/>
            <person name="van Wezel G."/>
            <person name="Klenk H.-P."/>
            <person name="Kalinowski J."/>
            <person name="Zotchev S.B."/>
        </authorList>
    </citation>
    <scope>NUCLEOTIDE SEQUENCE [LARGE SCALE GENOMIC DNA]</scope>
    <source>
        <strain evidence="3">ADI127-7</strain>
    </source>
</reference>
<keyword evidence="3" id="KW-1185">Reference proteome</keyword>
<dbReference type="PANTHER" id="PTHR48207">
    <property type="entry name" value="SUCCINATE--HYDROXYMETHYLGLUTARATE COA-TRANSFERASE"/>
    <property type="match status" value="1"/>
</dbReference>
<organism evidence="2 3">
    <name type="scientific">Actinoalloteichus fjordicus</name>
    <dbReference type="NCBI Taxonomy" id="1612552"/>
    <lineage>
        <taxon>Bacteria</taxon>
        <taxon>Bacillati</taxon>
        <taxon>Actinomycetota</taxon>
        <taxon>Actinomycetes</taxon>
        <taxon>Pseudonocardiales</taxon>
        <taxon>Pseudonocardiaceae</taxon>
        <taxon>Actinoalloteichus</taxon>
    </lineage>
</organism>
<dbReference type="Gene3D" id="3.40.50.10540">
    <property type="entry name" value="Crotonobetainyl-coa:carnitine coa-transferase, domain 1"/>
    <property type="match status" value="1"/>
</dbReference>
<dbReference type="InterPro" id="IPR044855">
    <property type="entry name" value="CoA-Trfase_III_dom3_sf"/>
</dbReference>
<proteinExistence type="predicted"/>
<dbReference type="PANTHER" id="PTHR48207:SF3">
    <property type="entry name" value="SUCCINATE--HYDROXYMETHYLGLUTARATE COA-TRANSFERASE"/>
    <property type="match status" value="1"/>
</dbReference>
<dbReference type="EMBL" id="CP016076">
    <property type="protein sequence ID" value="APU13196.1"/>
    <property type="molecule type" value="Genomic_DNA"/>
</dbReference>
<keyword evidence="1 2" id="KW-0808">Transferase</keyword>
<dbReference type="GO" id="GO:0008410">
    <property type="term" value="F:CoA-transferase activity"/>
    <property type="evidence" value="ECO:0007669"/>
    <property type="project" value="TreeGrafter"/>
</dbReference>
<dbReference type="RefSeq" id="WP_075739351.1">
    <property type="nucleotide sequence ID" value="NZ_CP016076.1"/>
</dbReference>
<dbReference type="InterPro" id="IPR003673">
    <property type="entry name" value="CoA-Trfase_fam_III"/>
</dbReference>
<dbReference type="InterPro" id="IPR023606">
    <property type="entry name" value="CoA-Trfase_III_dom_1_sf"/>
</dbReference>
<protein>
    <submittedName>
        <fullName evidence="2">Acyl-CoA transferase/carnitine dehydratase</fullName>
    </submittedName>
</protein>
<dbReference type="KEGG" id="acad:UA74_05600"/>
<dbReference type="SUPFAM" id="SSF89796">
    <property type="entry name" value="CoA-transferase family III (CaiB/BaiF)"/>
    <property type="match status" value="1"/>
</dbReference>
<dbReference type="InterPro" id="IPR050483">
    <property type="entry name" value="CoA-transferase_III_domain"/>
</dbReference>
<dbReference type="Gene3D" id="3.30.1540.10">
    <property type="entry name" value="formyl-coa transferase, domain 3"/>
    <property type="match status" value="1"/>
</dbReference>
<accession>A0AAC9L9A3</accession>
<evidence type="ECO:0000313" key="3">
    <source>
        <dbReference type="Proteomes" id="UP000185511"/>
    </source>
</evidence>
<evidence type="ECO:0000256" key="1">
    <source>
        <dbReference type="ARBA" id="ARBA00022679"/>
    </source>
</evidence>
<dbReference type="AlphaFoldDB" id="A0AAC9L9A3"/>
<dbReference type="Pfam" id="PF02515">
    <property type="entry name" value="CoA_transf_3"/>
    <property type="match status" value="1"/>
</dbReference>
<name>A0AAC9L9A3_9PSEU</name>
<evidence type="ECO:0000313" key="2">
    <source>
        <dbReference type="EMBL" id="APU13196.1"/>
    </source>
</evidence>
<gene>
    <name evidence="2" type="ORF">UA74_05600</name>
</gene>
<sequence length="413" mass="43588">MNDDSSGTPPEAGSGPLAGVRVLDLTNVLAGPYACYQLALLGADVVKVEIPEGGDLARRLGASAELNRQELGASFLAQNAQKRSITLNLKSESGREVLRRLVANADVLCENFRPGVLDRLGFGWSELKRINPRLVYCAISGFGQTGPLRAKPAYDQIIQGVSGMMSVTGTADTAPLRAGYPIADTLGGLAAAFAISSALLGRARTGTGCMIDVSMLETAVTAMGWVASNHLIADQQARPLGNDNGTAAPSGTFRTADGELNIAANKQQQFELLCRIIGRPELATDPRFAEREARKTHRAALTAELEAALTTRSAAHWEEALSTAGVPAAAVLTVPEMLESPQIRARELVHELPFPGEAGAGPLRVLGHGIHLDGSPSRPVLPPPTLGQHTEDILVELGYAPDEIARLHQEDAV</sequence>